<evidence type="ECO:0000256" key="1">
    <source>
        <dbReference type="SAM" id="MobiDB-lite"/>
    </source>
</evidence>
<feature type="compositionally biased region" description="Low complexity" evidence="1">
    <location>
        <begin position="53"/>
        <end position="80"/>
    </location>
</feature>
<evidence type="ECO:0000313" key="2">
    <source>
        <dbReference type="EMBL" id="CAF4419601.1"/>
    </source>
</evidence>
<feature type="region of interest" description="Disordered" evidence="1">
    <location>
        <begin position="53"/>
        <end position="83"/>
    </location>
</feature>
<keyword evidence="3" id="KW-1185">Reference proteome</keyword>
<dbReference type="AlphaFoldDB" id="A0A820QIN2"/>
<organism evidence="2 3">
    <name type="scientific">Rotaria magnacalcarata</name>
    <dbReference type="NCBI Taxonomy" id="392030"/>
    <lineage>
        <taxon>Eukaryota</taxon>
        <taxon>Metazoa</taxon>
        <taxon>Spiralia</taxon>
        <taxon>Gnathifera</taxon>
        <taxon>Rotifera</taxon>
        <taxon>Eurotatoria</taxon>
        <taxon>Bdelloidea</taxon>
        <taxon>Philodinida</taxon>
        <taxon>Philodinidae</taxon>
        <taxon>Rotaria</taxon>
    </lineage>
</organism>
<proteinExistence type="predicted"/>
<accession>A0A820QIN2</accession>
<protein>
    <submittedName>
        <fullName evidence="2">Uncharacterized protein</fullName>
    </submittedName>
</protein>
<reference evidence="2" key="1">
    <citation type="submission" date="2021-02" db="EMBL/GenBank/DDBJ databases">
        <authorList>
            <person name="Nowell W R."/>
        </authorList>
    </citation>
    <scope>NUCLEOTIDE SEQUENCE</scope>
</reference>
<comment type="caution">
    <text evidence="2">The sequence shown here is derived from an EMBL/GenBank/DDBJ whole genome shotgun (WGS) entry which is preliminary data.</text>
</comment>
<feature type="non-terminal residue" evidence="2">
    <location>
        <position position="1"/>
    </location>
</feature>
<gene>
    <name evidence="2" type="ORF">OVN521_LOCUS36005</name>
</gene>
<dbReference type="EMBL" id="CAJOBG010042538">
    <property type="protein sequence ID" value="CAF4419601.1"/>
    <property type="molecule type" value="Genomic_DNA"/>
</dbReference>
<name>A0A820QIN2_9BILA</name>
<dbReference type="Proteomes" id="UP000663866">
    <property type="component" value="Unassembled WGS sequence"/>
</dbReference>
<evidence type="ECO:0000313" key="3">
    <source>
        <dbReference type="Proteomes" id="UP000663866"/>
    </source>
</evidence>
<sequence>MTTSAGSSTTACTLSSSVMSTGTFISTTGAESTATSNTHMSTLSTSVAIATTTSTVSTSSTFTTTSTGTSSTSTTTTAYTPDSCRNSSQVALPNGTCVSFAAGQEYSAGILNSGNASSVDLANALSLYVASINSANTSS</sequence>